<dbReference type="Gene3D" id="1.10.287.470">
    <property type="entry name" value="Helix hairpin bin"/>
    <property type="match status" value="1"/>
</dbReference>
<name>A0A1G9TJB0_9FLAO</name>
<dbReference type="PANTHER" id="PTHR30469">
    <property type="entry name" value="MULTIDRUG RESISTANCE PROTEIN MDTA"/>
    <property type="match status" value="1"/>
</dbReference>
<gene>
    <name evidence="5" type="ORF">SAMN04488514_10993</name>
</gene>
<dbReference type="GO" id="GO:0015562">
    <property type="term" value="F:efflux transmembrane transporter activity"/>
    <property type="evidence" value="ECO:0007669"/>
    <property type="project" value="TreeGrafter"/>
</dbReference>
<organism evidence="5 6">
    <name type="scientific">Kriegella aquimaris</name>
    <dbReference type="NCBI Taxonomy" id="192904"/>
    <lineage>
        <taxon>Bacteria</taxon>
        <taxon>Pseudomonadati</taxon>
        <taxon>Bacteroidota</taxon>
        <taxon>Flavobacteriia</taxon>
        <taxon>Flavobacteriales</taxon>
        <taxon>Flavobacteriaceae</taxon>
        <taxon>Kriegella</taxon>
    </lineage>
</organism>
<protein>
    <submittedName>
        <fullName evidence="5">HlyD family secretion protein</fullName>
    </submittedName>
</protein>
<evidence type="ECO:0000313" key="5">
    <source>
        <dbReference type="EMBL" id="SDM47807.1"/>
    </source>
</evidence>
<dbReference type="SUPFAM" id="SSF111369">
    <property type="entry name" value="HlyD-like secretion proteins"/>
    <property type="match status" value="1"/>
</dbReference>
<feature type="domain" description="Multidrug resistance protein MdtA-like barrel-sandwich hybrid" evidence="4">
    <location>
        <begin position="60"/>
        <end position="200"/>
    </location>
</feature>
<evidence type="ECO:0000256" key="2">
    <source>
        <dbReference type="SAM" id="Coils"/>
    </source>
</evidence>
<dbReference type="InterPro" id="IPR006143">
    <property type="entry name" value="RND_pump_MFP"/>
</dbReference>
<accession>A0A1G9TJB0</accession>
<dbReference type="Gene3D" id="2.40.50.100">
    <property type="match status" value="1"/>
</dbReference>
<feature type="region of interest" description="Disordered" evidence="3">
    <location>
        <begin position="356"/>
        <end position="382"/>
    </location>
</feature>
<reference evidence="5 6" key="1">
    <citation type="submission" date="2016-10" db="EMBL/GenBank/DDBJ databases">
        <authorList>
            <person name="de Groot N.N."/>
        </authorList>
    </citation>
    <scope>NUCLEOTIDE SEQUENCE [LARGE SCALE GENOMIC DNA]</scope>
    <source>
        <strain evidence="5 6">DSM 19886</strain>
    </source>
</reference>
<dbReference type="InterPro" id="IPR058625">
    <property type="entry name" value="MdtA-like_BSH"/>
</dbReference>
<proteinExistence type="inferred from homology"/>
<evidence type="ECO:0000256" key="3">
    <source>
        <dbReference type="SAM" id="MobiDB-lite"/>
    </source>
</evidence>
<dbReference type="STRING" id="192904.SAMN04488514_10993"/>
<dbReference type="RefSeq" id="WP_089892163.1">
    <property type="nucleotide sequence ID" value="NZ_FNGV01000009.1"/>
</dbReference>
<feature type="compositionally biased region" description="Basic and acidic residues" evidence="3">
    <location>
        <begin position="359"/>
        <end position="372"/>
    </location>
</feature>
<keyword evidence="2" id="KW-0175">Coiled coil</keyword>
<dbReference type="PANTHER" id="PTHR30469:SF33">
    <property type="entry name" value="SLR1207 PROTEIN"/>
    <property type="match status" value="1"/>
</dbReference>
<dbReference type="AlphaFoldDB" id="A0A1G9TJB0"/>
<evidence type="ECO:0000259" key="4">
    <source>
        <dbReference type="Pfam" id="PF25917"/>
    </source>
</evidence>
<dbReference type="GO" id="GO:1990281">
    <property type="term" value="C:efflux pump complex"/>
    <property type="evidence" value="ECO:0007669"/>
    <property type="project" value="TreeGrafter"/>
</dbReference>
<dbReference type="OrthoDB" id="9809068at2"/>
<keyword evidence="6" id="KW-1185">Reference proteome</keyword>
<comment type="similarity">
    <text evidence="1">Belongs to the membrane fusion protein (MFP) (TC 8.A.1) family.</text>
</comment>
<feature type="compositionally biased region" description="Acidic residues" evidence="3">
    <location>
        <begin position="373"/>
        <end position="382"/>
    </location>
</feature>
<dbReference type="Gene3D" id="6.20.50.140">
    <property type="match status" value="1"/>
</dbReference>
<dbReference type="Pfam" id="PF25917">
    <property type="entry name" value="BSH_RND"/>
    <property type="match status" value="1"/>
</dbReference>
<evidence type="ECO:0000256" key="1">
    <source>
        <dbReference type="ARBA" id="ARBA00009477"/>
    </source>
</evidence>
<dbReference type="EMBL" id="FNGV01000009">
    <property type="protein sequence ID" value="SDM47807.1"/>
    <property type="molecule type" value="Genomic_DNA"/>
</dbReference>
<feature type="coiled-coil region" evidence="2">
    <location>
        <begin position="100"/>
        <end position="158"/>
    </location>
</feature>
<evidence type="ECO:0000313" key="6">
    <source>
        <dbReference type="Proteomes" id="UP000199440"/>
    </source>
</evidence>
<dbReference type="NCBIfam" id="TIGR01730">
    <property type="entry name" value="RND_mfp"/>
    <property type="match status" value="1"/>
</dbReference>
<dbReference type="Gene3D" id="2.40.30.170">
    <property type="match status" value="1"/>
</dbReference>
<sequence length="382" mass="41819">MNKIVKYVLIGLLVLGALWAAAFFIKTNSKSAITFETQKPFVSSIEQKTVATGKVVPEDEVEIKPQISGIIDKIYLEEGDEVKAGDLIAKIKIVPNEQALNQSRGRVRNAEIALANIKIEYDRNKKLFDKGVISSQDFNTLQLQFDQSTQELQNARSDYQIIRSGSASGSATANTNIRATVAGTILEIPVEEGDQVIESNNFNDGTTIASIADLSKMIFEGKVDEGEVGKLKVGMPLKISLGAIEGEELDAKLKFIAPKGVEETGAVQFKIEGDVEIKDDVFVRAGYSANASLTLEKKDSILVIPEALLQFDKKTDKPYVEVATGAIADQKFERKDIEIGISDGVNVEIVSGLTEDDEVKQWNKTEPIKKGEDEEESEDSEE</sequence>
<dbReference type="Proteomes" id="UP000199440">
    <property type="component" value="Unassembled WGS sequence"/>
</dbReference>